<reference evidence="3 4" key="1">
    <citation type="journal article" date="2015" name="Int. J. Syst. Evol. Microbiol.">
        <title>Amycolatopsis rhabdoformis sp. nov., an actinomycete isolated from a tropical forest soil.</title>
        <authorList>
            <person name="Souza W.R."/>
            <person name="Silva R.E."/>
            <person name="Goodfellow M."/>
            <person name="Busarakam K."/>
            <person name="Figueiro F.S."/>
            <person name="Ferreira D."/>
            <person name="Rodrigues-Filho E."/>
            <person name="Moraes L.A.B."/>
            <person name="Zucchi T.D."/>
        </authorList>
    </citation>
    <scope>NUCLEOTIDE SEQUENCE [LARGE SCALE GENOMIC DNA]</scope>
    <source>
        <strain evidence="3 4">NCIMB 14900</strain>
    </source>
</reference>
<evidence type="ECO:0000313" key="4">
    <source>
        <dbReference type="Proteomes" id="UP001330812"/>
    </source>
</evidence>
<dbReference type="Proteomes" id="UP001330812">
    <property type="component" value="Chromosome"/>
</dbReference>
<feature type="region of interest" description="Disordered" evidence="2">
    <location>
        <begin position="410"/>
        <end position="434"/>
    </location>
</feature>
<proteinExistence type="predicted"/>
<dbReference type="GO" id="GO:0016740">
    <property type="term" value="F:transferase activity"/>
    <property type="evidence" value="ECO:0007669"/>
    <property type="project" value="UniProtKB-KW"/>
</dbReference>
<protein>
    <submittedName>
        <fullName evidence="3">CoA transferase</fullName>
        <ecNumber evidence="3">2.8.3.-</ecNumber>
    </submittedName>
</protein>
<keyword evidence="1 3" id="KW-0808">Transferase</keyword>
<sequence>MKPARQRRAVRRGAAGAQGEGMQRRPLRGIRVLDLTNVLAGPYCSYQLMLFGAEVVKVEVPGSGDLARNLGPDSELNRAGLGASFLAQNAGKKSVELNLKDAAQRALFEDLVRGADVLLENYRAGVLNRLGFGWDRLRELNGRLVYCAISGFGQSGPMSQAPAYDQIIQGLSGMMSVTGTEDTAPLRVGFPVSDTVGGLMAAVSIASALVGRERSGEGSFLDLSMLEASISAMGWVVSNYVISGTPPEPMGRENATAAPSGTFFASDGPLNIAANRQEQFVTLCGLVGRPELMTDPRFADREDRKRHRAELNEELNRALGLRSAQEWETMLSAAGVPAARILTVPQALQSEQLAHRGFFTDIGFPGDPARTLRTSGNGVLVDGEPLRPGTAPPRLGEHNDEVADLVRRWRPATGIPSPTRPIPDQVSHGPIERD</sequence>
<dbReference type="SUPFAM" id="SSF89796">
    <property type="entry name" value="CoA-transferase family III (CaiB/BaiF)"/>
    <property type="match status" value="1"/>
</dbReference>
<feature type="region of interest" description="Disordered" evidence="2">
    <location>
        <begin position="1"/>
        <end position="22"/>
    </location>
</feature>
<evidence type="ECO:0000256" key="2">
    <source>
        <dbReference type="SAM" id="MobiDB-lite"/>
    </source>
</evidence>
<dbReference type="PANTHER" id="PTHR48207">
    <property type="entry name" value="SUCCINATE--HYDROXYMETHYLGLUTARATE COA-TRANSFERASE"/>
    <property type="match status" value="1"/>
</dbReference>
<dbReference type="EMBL" id="CP142149">
    <property type="protein sequence ID" value="WSE32159.1"/>
    <property type="molecule type" value="Genomic_DNA"/>
</dbReference>
<feature type="compositionally biased region" description="Low complexity" evidence="2">
    <location>
        <begin position="12"/>
        <end position="21"/>
    </location>
</feature>
<dbReference type="RefSeq" id="WP_326834967.1">
    <property type="nucleotide sequence ID" value="NZ_CP142149.1"/>
</dbReference>
<dbReference type="PANTHER" id="PTHR48207:SF3">
    <property type="entry name" value="SUCCINATE--HYDROXYMETHYLGLUTARATE COA-TRANSFERASE"/>
    <property type="match status" value="1"/>
</dbReference>
<feature type="compositionally biased region" description="Basic residues" evidence="2">
    <location>
        <begin position="1"/>
        <end position="11"/>
    </location>
</feature>
<accession>A0ABZ1ICF9</accession>
<dbReference type="InterPro" id="IPR003673">
    <property type="entry name" value="CoA-Trfase_fam_III"/>
</dbReference>
<dbReference type="Pfam" id="PF02515">
    <property type="entry name" value="CoA_transf_3"/>
    <property type="match status" value="1"/>
</dbReference>
<evidence type="ECO:0000256" key="1">
    <source>
        <dbReference type="ARBA" id="ARBA00022679"/>
    </source>
</evidence>
<dbReference type="Gene3D" id="3.40.50.10540">
    <property type="entry name" value="Crotonobetainyl-coa:carnitine coa-transferase, domain 1"/>
    <property type="match status" value="1"/>
</dbReference>
<keyword evidence="4" id="KW-1185">Reference proteome</keyword>
<evidence type="ECO:0000313" key="3">
    <source>
        <dbReference type="EMBL" id="WSE32159.1"/>
    </source>
</evidence>
<organism evidence="3 4">
    <name type="scientific">Amycolatopsis rhabdoformis</name>
    <dbReference type="NCBI Taxonomy" id="1448059"/>
    <lineage>
        <taxon>Bacteria</taxon>
        <taxon>Bacillati</taxon>
        <taxon>Actinomycetota</taxon>
        <taxon>Actinomycetes</taxon>
        <taxon>Pseudonocardiales</taxon>
        <taxon>Pseudonocardiaceae</taxon>
        <taxon>Amycolatopsis</taxon>
    </lineage>
</organism>
<dbReference type="InterPro" id="IPR050483">
    <property type="entry name" value="CoA-transferase_III_domain"/>
</dbReference>
<dbReference type="EC" id="2.8.3.-" evidence="3"/>
<dbReference type="Gene3D" id="3.30.1540.10">
    <property type="entry name" value="formyl-coa transferase, domain 3"/>
    <property type="match status" value="1"/>
</dbReference>
<gene>
    <name evidence="3" type="ORF">VSH64_08560</name>
</gene>
<name>A0ABZ1ICF9_9PSEU</name>
<dbReference type="InterPro" id="IPR044855">
    <property type="entry name" value="CoA-Trfase_III_dom3_sf"/>
</dbReference>
<dbReference type="InterPro" id="IPR023606">
    <property type="entry name" value="CoA-Trfase_III_dom_1_sf"/>
</dbReference>